<dbReference type="EMBL" id="VKKY01000002">
    <property type="protein sequence ID" value="KAA3438459.1"/>
    <property type="molecule type" value="Genomic_DNA"/>
</dbReference>
<reference evidence="2 3" key="1">
    <citation type="submission" date="2019-07" db="EMBL/GenBank/DDBJ databases">
        <title>Rufibacter sp. nov., isolated from lake sediment.</title>
        <authorList>
            <person name="Qu J.-H."/>
        </authorList>
    </citation>
    <scope>NUCLEOTIDE SEQUENCE [LARGE SCALE GENOMIC DNA]</scope>
    <source>
        <strain evidence="2 3">NBS58-1</strain>
    </source>
</reference>
<dbReference type="AlphaFoldDB" id="A0A5B6TDB8"/>
<gene>
    <name evidence="2" type="ORF">FOA19_14585</name>
</gene>
<sequence length="353" mass="36976">MAQLPTGLIIGSFTRANLVLADQTWKTNLRAVYKTNNTRNGWVSYKPSSAFPAVTQLETGTFYLLDVATAFDLPGFDLPGFDLPGMGLTATSATAEILLVDEAPTENSVNLVSSGGIWSYIKNFLGTAKLTTTATTIKKAINELVTSVGKRVFMGTGIGQNTSNVVKIEWSDKGLKVTVDETDLGVVAFKSDIKDAPAGYSWSKEPDLTVTNGTGGGTVNLAASKVTYNGTTTDKAATSFPFNNAAAGKRRRDLYYLDTTLSPTVFKQKLGDEVEVTKAAPDPELPAGGLLVGFVNVADGGGGGGSGQLQSAYSRGRATGVRPHAELGPEDGLGGHRGHGGRDCHRGPAIPGR</sequence>
<accession>A0A5B6TDB8</accession>
<name>A0A5B6TDB8_9BACT</name>
<feature type="region of interest" description="Disordered" evidence="1">
    <location>
        <begin position="304"/>
        <end position="353"/>
    </location>
</feature>
<proteinExistence type="predicted"/>
<evidence type="ECO:0000313" key="2">
    <source>
        <dbReference type="EMBL" id="KAA3438459.1"/>
    </source>
</evidence>
<evidence type="ECO:0000313" key="3">
    <source>
        <dbReference type="Proteomes" id="UP000324133"/>
    </source>
</evidence>
<comment type="caution">
    <text evidence="2">The sequence shown here is derived from an EMBL/GenBank/DDBJ whole genome shotgun (WGS) entry which is preliminary data.</text>
</comment>
<organism evidence="2 3">
    <name type="scientific">Rufibacter hautae</name>
    <dbReference type="NCBI Taxonomy" id="2595005"/>
    <lineage>
        <taxon>Bacteria</taxon>
        <taxon>Pseudomonadati</taxon>
        <taxon>Bacteroidota</taxon>
        <taxon>Cytophagia</taxon>
        <taxon>Cytophagales</taxon>
        <taxon>Hymenobacteraceae</taxon>
        <taxon>Rufibacter</taxon>
    </lineage>
</organism>
<keyword evidence="3" id="KW-1185">Reference proteome</keyword>
<protein>
    <submittedName>
        <fullName evidence="2">Uncharacterized protein</fullName>
    </submittedName>
</protein>
<dbReference type="OrthoDB" id="894421at2"/>
<evidence type="ECO:0000256" key="1">
    <source>
        <dbReference type="SAM" id="MobiDB-lite"/>
    </source>
</evidence>
<dbReference type="Proteomes" id="UP000324133">
    <property type="component" value="Unassembled WGS sequence"/>
</dbReference>